<reference evidence="1" key="1">
    <citation type="submission" date="2021-11" db="EMBL/GenBank/DDBJ databases">
        <title>Fusarium solani-melongenae Genome sequencing and assembly.</title>
        <authorList>
            <person name="Xie S."/>
            <person name="Huang L."/>
            <person name="Zhang X."/>
        </authorList>
    </citation>
    <scope>NUCLEOTIDE SEQUENCE</scope>
    <source>
        <strain evidence="1">CRI 24-3</strain>
    </source>
</reference>
<sequence length="853" mass="96304">MSTSFLSRQDIESWVPDAATSKGGVGFVAKLSTSISRAIASLREALVGRQDEACRMCQNELERFLLWCQGLDVADGRLDELLSRSKELHHQVLSLLLRLGTSILQAISQALVEPSQLQLNDCDHLKALLDVAETMLKGPDSDEHERPDTPSGSDESNYGLLESIEEISAYVDCLLDLAPALDNPALDTQMEDPKEPPFDTKESFTASCEEALIYCRKIRDRFDALPRYLVERLAEANVLRATEIREMQRPAIVKETPINDTVTESLFTRKCPQITETTKSSVLPPSVFSSALASSSKWSAQPASTSRRVDLAEFDDNASKATFASFSTAASSIAMGRPRVPPMPDVQEGGVDCTVCLTHLTDAMSRKQWKRHVFNDLRPYMCTVEDCQMSGTLYKHSRTWASHESIHLPAASKSAECAFCFATYQRLNEAYYKHVSGHLREISLSVLPQTIDDDAESGTDESDSLVNDHSKNESEEHLPASAQKITEEFFNPGELESILKRLGASDRESDQRDPEEEDLEEEEFNGRRLEEELDARGLEQQLFEPRPRSTVLFENDEERLDRILNELLGTRYLDPETRIDLQLTDIQFLCTKAKRILISQSTLLKLTPPLTVVGPIHGHFYDLLKVFDCAGSPKETSYLFLGNYVDCGIQSLGTICLLLAYMIKSPRTFFLLQGNHESEEVSRRQLGFYQECKRHDIWLWERFVDIFNYLPLAATVNNRIFCVHGGLGEISHGPKYIEQIFRPTSVKEEGILRALLRGDFDDDIIGWNDNGRDGVKFGPDHVSTFLTRHNLDLIVSGRKFVKDGYQFCSDRKFLRLWTAPNWEGSGNMGAIWTIPKDFKTKIQVCLARFMMDL</sequence>
<dbReference type="Proteomes" id="UP000830768">
    <property type="component" value="Chromosome 10"/>
</dbReference>
<protein>
    <submittedName>
        <fullName evidence="1">Uncharacterized protein</fullName>
    </submittedName>
</protein>
<name>A0ACD3ZJ79_FUSSC</name>
<organism evidence="1 2">
    <name type="scientific">Fusarium solani subsp. cucurbitae</name>
    <name type="common">Neocosmosporum cucurbitae</name>
    <dbReference type="NCBI Taxonomy" id="2747967"/>
    <lineage>
        <taxon>Eukaryota</taxon>
        <taxon>Fungi</taxon>
        <taxon>Dikarya</taxon>
        <taxon>Ascomycota</taxon>
        <taxon>Pezizomycotina</taxon>
        <taxon>Sordariomycetes</taxon>
        <taxon>Hypocreomycetidae</taxon>
        <taxon>Hypocreales</taxon>
        <taxon>Nectriaceae</taxon>
        <taxon>Fusarium</taxon>
        <taxon>Fusarium solani species complex</taxon>
    </lineage>
</organism>
<gene>
    <name evidence="1" type="ORF">LCI18_012298</name>
</gene>
<keyword evidence="2" id="KW-1185">Reference proteome</keyword>
<accession>A0ACD3ZJ79</accession>
<evidence type="ECO:0000313" key="1">
    <source>
        <dbReference type="EMBL" id="UPL01364.1"/>
    </source>
</evidence>
<dbReference type="EMBL" id="CP090038">
    <property type="protein sequence ID" value="UPL01364.1"/>
    <property type="molecule type" value="Genomic_DNA"/>
</dbReference>
<proteinExistence type="predicted"/>
<evidence type="ECO:0000313" key="2">
    <source>
        <dbReference type="Proteomes" id="UP000830768"/>
    </source>
</evidence>